<protein>
    <submittedName>
        <fullName evidence="1">Uncharacterized protein</fullName>
    </submittedName>
</protein>
<evidence type="ECO:0000313" key="1">
    <source>
        <dbReference type="EMBL" id="KAF9588383.1"/>
    </source>
</evidence>
<organism evidence="1 2">
    <name type="scientific">Coptis chinensis</name>
    <dbReference type="NCBI Taxonomy" id="261450"/>
    <lineage>
        <taxon>Eukaryota</taxon>
        <taxon>Viridiplantae</taxon>
        <taxon>Streptophyta</taxon>
        <taxon>Embryophyta</taxon>
        <taxon>Tracheophyta</taxon>
        <taxon>Spermatophyta</taxon>
        <taxon>Magnoliopsida</taxon>
        <taxon>Ranunculales</taxon>
        <taxon>Ranunculaceae</taxon>
        <taxon>Coptidoideae</taxon>
        <taxon>Coptis</taxon>
    </lineage>
</organism>
<comment type="caution">
    <text evidence="1">The sequence shown here is derived from an EMBL/GenBank/DDBJ whole genome shotgun (WGS) entry which is preliminary data.</text>
</comment>
<sequence>MCGIARFKEAGLVGRAPQGTCLGTHGKGPEIKAGGNVIIIKSFFSCFRWSYRSWECRSIARRGLGPTGRAIPTGFKRGSGNLSNVDHMETGSCIPLLLDKERRQSLSEATQFVKDLETWRNRKINPSRKSKRQQRFPLLIVKRALLPS</sequence>
<dbReference type="EMBL" id="JADFTS010000009">
    <property type="protein sequence ID" value="KAF9588383.1"/>
    <property type="molecule type" value="Genomic_DNA"/>
</dbReference>
<gene>
    <name evidence="1" type="ORF">IFM89_009398</name>
</gene>
<reference evidence="1 2" key="1">
    <citation type="submission" date="2020-10" db="EMBL/GenBank/DDBJ databases">
        <title>The Coptis chinensis genome and diversification of protoberbering-type alkaloids.</title>
        <authorList>
            <person name="Wang B."/>
            <person name="Shu S."/>
            <person name="Song C."/>
            <person name="Liu Y."/>
        </authorList>
    </citation>
    <scope>NUCLEOTIDE SEQUENCE [LARGE SCALE GENOMIC DNA]</scope>
    <source>
        <strain evidence="1">HL-2020</strain>
        <tissue evidence="1">Leaf</tissue>
    </source>
</reference>
<accession>A0A835LAP8</accession>
<keyword evidence="2" id="KW-1185">Reference proteome</keyword>
<dbReference type="Proteomes" id="UP000631114">
    <property type="component" value="Unassembled WGS sequence"/>
</dbReference>
<name>A0A835LAP8_9MAGN</name>
<dbReference type="AlphaFoldDB" id="A0A835LAP8"/>
<proteinExistence type="predicted"/>
<evidence type="ECO:0000313" key="2">
    <source>
        <dbReference type="Proteomes" id="UP000631114"/>
    </source>
</evidence>